<evidence type="ECO:0000256" key="1">
    <source>
        <dbReference type="SAM" id="MobiDB-lite"/>
    </source>
</evidence>
<dbReference type="InterPro" id="IPR052173">
    <property type="entry name" value="Beta-lactam_resp_regulator"/>
</dbReference>
<proteinExistence type="predicted"/>
<organism evidence="4 5">
    <name type="scientific">Flaviaesturariibacter amylovorans</name>
    <dbReference type="NCBI Taxonomy" id="1084520"/>
    <lineage>
        <taxon>Bacteria</taxon>
        <taxon>Pseudomonadati</taxon>
        <taxon>Bacteroidota</taxon>
        <taxon>Chitinophagia</taxon>
        <taxon>Chitinophagales</taxon>
        <taxon>Chitinophagaceae</taxon>
        <taxon>Flaviaestuariibacter</taxon>
    </lineage>
</organism>
<dbReference type="PANTHER" id="PTHR34978:SF3">
    <property type="entry name" value="SLR0241 PROTEIN"/>
    <property type="match status" value="1"/>
</dbReference>
<keyword evidence="2" id="KW-0472">Membrane</keyword>
<dbReference type="EMBL" id="BAABGY010000009">
    <property type="protein sequence ID" value="GAA4337679.1"/>
    <property type="molecule type" value="Genomic_DNA"/>
</dbReference>
<name>A0ABP8HD95_9BACT</name>
<sequence>MMPYILHVALILAGCLVFYKLLLQRETFFRVNRFVLLAGLGLAFALPLVPVPAQWSLRSAPVEVQAVPHPDALTGLAGRDDAAGAGATLPAVGAGTVAATPGPAKEARTKAPFDAAQWIRFGIGLYWFGVLAFGLNFLLQVGVLLYRVRTRPVIRDGRYTIVELDGDKAPCSFGPYIFINPEKYDWDTYNQILEHEKVHIRQGHTWDILFAELVLIFQWFNPFAWTYRRTLESNLEYLTDSSVLEAGATDAEQYQMSLLRVSAPHFPLSLTTNYNQSLLKKRVLMMNAKRSNLHTAWKYGFLLPLLLLLVSVLNEPMAQSKEQNKTAKTERKRTHNGIETEGAWFATIKGDKVQVQFRSDDDDNNSMNGSTFPLADFGTLPRDAAGSFRLKRDAGTMEFTGRFEGNGGMGRYKFVADPSFNDYLKGEGIAAGDDRDQMVLFFVNVTRTYIGELKAAGYKNFDRDELIPLAALNVNGAYIQSLQAAGLKNVSLQDLIPLRSLGVDKAYIEDIRKVYPNVDPGRLITLKAQGIDSKYVEAVRSSNSKGRAARDSGYRSRPDNGRLPALPPDPAIPALPADPDDEDAVAGPDFQGGKPKTKEKIKNKVKEKHFDNSGVAGAGAGAGAGTYSDRDVDDMVAMKSLNVTEEYIRSIREAGFPDLSNRQAISFKSLGVTADYINGLRAMGFSNLRANDVTGAKSVHVTADFVKGFAAVGFGGLKLDHYISFKALGITPGLVKQYQDLGFTNVRPNDITGAKATGTTPDFIARMQQQGYKLSSLNKYIDLKTVVQ</sequence>
<feature type="compositionally biased region" description="Basic and acidic residues" evidence="1">
    <location>
        <begin position="548"/>
        <end position="560"/>
    </location>
</feature>
<keyword evidence="5" id="KW-1185">Reference proteome</keyword>
<evidence type="ECO:0000259" key="3">
    <source>
        <dbReference type="Pfam" id="PF05569"/>
    </source>
</evidence>
<feature type="transmembrane region" description="Helical" evidence="2">
    <location>
        <begin position="34"/>
        <end position="53"/>
    </location>
</feature>
<dbReference type="InterPro" id="IPR008756">
    <property type="entry name" value="Peptidase_M56"/>
</dbReference>
<feature type="transmembrane region" description="Helical" evidence="2">
    <location>
        <begin position="296"/>
        <end position="313"/>
    </location>
</feature>
<dbReference type="CDD" id="cd07341">
    <property type="entry name" value="M56_BlaR1_MecR1_like"/>
    <property type="match status" value="1"/>
</dbReference>
<accession>A0ABP8HD95</accession>
<feature type="domain" description="Peptidase M56" evidence="3">
    <location>
        <begin position="170"/>
        <end position="285"/>
    </location>
</feature>
<keyword evidence="2" id="KW-0812">Transmembrane</keyword>
<dbReference type="RefSeq" id="WP_345256951.1">
    <property type="nucleotide sequence ID" value="NZ_BAABGY010000009.1"/>
</dbReference>
<evidence type="ECO:0000313" key="4">
    <source>
        <dbReference type="EMBL" id="GAA4337679.1"/>
    </source>
</evidence>
<evidence type="ECO:0000256" key="2">
    <source>
        <dbReference type="SAM" id="Phobius"/>
    </source>
</evidence>
<dbReference type="PANTHER" id="PTHR34978">
    <property type="entry name" value="POSSIBLE SENSOR-TRANSDUCER PROTEIN BLAR"/>
    <property type="match status" value="1"/>
</dbReference>
<evidence type="ECO:0000313" key="5">
    <source>
        <dbReference type="Proteomes" id="UP001501725"/>
    </source>
</evidence>
<feature type="region of interest" description="Disordered" evidence="1">
    <location>
        <begin position="539"/>
        <end position="602"/>
    </location>
</feature>
<reference evidence="5" key="1">
    <citation type="journal article" date="2019" name="Int. J. Syst. Evol. Microbiol.">
        <title>The Global Catalogue of Microorganisms (GCM) 10K type strain sequencing project: providing services to taxonomists for standard genome sequencing and annotation.</title>
        <authorList>
            <consortium name="The Broad Institute Genomics Platform"/>
            <consortium name="The Broad Institute Genome Sequencing Center for Infectious Disease"/>
            <person name="Wu L."/>
            <person name="Ma J."/>
        </authorList>
    </citation>
    <scope>NUCLEOTIDE SEQUENCE [LARGE SCALE GENOMIC DNA]</scope>
    <source>
        <strain evidence="5">JCM 17919</strain>
    </source>
</reference>
<gene>
    <name evidence="4" type="ORF">GCM10023184_33690</name>
</gene>
<feature type="transmembrane region" description="Helical" evidence="2">
    <location>
        <begin position="6"/>
        <end position="22"/>
    </location>
</feature>
<keyword evidence="2" id="KW-1133">Transmembrane helix</keyword>
<dbReference type="Pfam" id="PF05569">
    <property type="entry name" value="Peptidase_M56"/>
    <property type="match status" value="1"/>
</dbReference>
<protein>
    <recommendedName>
        <fullName evidence="3">Peptidase M56 domain-containing protein</fullName>
    </recommendedName>
</protein>
<comment type="caution">
    <text evidence="4">The sequence shown here is derived from an EMBL/GenBank/DDBJ whole genome shotgun (WGS) entry which is preliminary data.</text>
</comment>
<feature type="transmembrane region" description="Helical" evidence="2">
    <location>
        <begin position="125"/>
        <end position="146"/>
    </location>
</feature>
<dbReference type="Proteomes" id="UP001501725">
    <property type="component" value="Unassembled WGS sequence"/>
</dbReference>